<dbReference type="Pfam" id="PF08006">
    <property type="entry name" value="HAAS_TM"/>
    <property type="match status" value="1"/>
</dbReference>
<sequence length="253" mass="28593">MNQGLSKKSQTFLENLRLYLFSNGKDEKEINAIVEELEDHLMEAEARGKTVDHIVGESPKQYMMQLSNEMTTDTKTWVKYIIMILFGALSYSVLTNAVKGQLSYSLLEILGSIMISLIFIIAIRSLFKYVAANSLSKRKEFALFYVIGLLPIALFVGLFYSNRLIETPIFHFGSIGTLLAVLLTLVFLIGMSLWTKSWVMLIILALLVFPDFLFRYIDVGPESQLILSTIITFGGIALYLFANQKISKQSTNE</sequence>
<dbReference type="SUPFAM" id="SSF158560">
    <property type="entry name" value="BH3980-like"/>
    <property type="match status" value="1"/>
</dbReference>
<feature type="domain" description="HAAS transmembrane region" evidence="2">
    <location>
        <begin position="92"/>
        <end position="204"/>
    </location>
</feature>
<dbReference type="PANTHER" id="PTHR41307:SF1">
    <property type="entry name" value="MEMBRANE PROTEIN"/>
    <property type="match status" value="1"/>
</dbReference>
<proteinExistence type="predicted"/>
<gene>
    <name evidence="3" type="ORF">BAVI_21633</name>
</gene>
<dbReference type="Proteomes" id="UP000018877">
    <property type="component" value="Unassembled WGS sequence"/>
</dbReference>
<keyword evidence="1" id="KW-0472">Membrane</keyword>
<feature type="transmembrane region" description="Helical" evidence="1">
    <location>
        <begin position="172"/>
        <end position="191"/>
    </location>
</feature>
<dbReference type="InterPro" id="IPR012963">
    <property type="entry name" value="HAAS_TM"/>
</dbReference>
<evidence type="ECO:0000313" key="3">
    <source>
        <dbReference type="EMBL" id="ETI66652.1"/>
    </source>
</evidence>
<protein>
    <recommendedName>
        <fullName evidence="2">HAAS transmembrane region domain-containing protein</fullName>
    </recommendedName>
</protein>
<accession>A0AB94II02</accession>
<evidence type="ECO:0000313" key="4">
    <source>
        <dbReference type="Proteomes" id="UP000018877"/>
    </source>
</evidence>
<feature type="transmembrane region" description="Helical" evidence="1">
    <location>
        <begin position="142"/>
        <end position="160"/>
    </location>
</feature>
<evidence type="ECO:0000256" key="1">
    <source>
        <dbReference type="SAM" id="Phobius"/>
    </source>
</evidence>
<evidence type="ECO:0000259" key="2">
    <source>
        <dbReference type="Pfam" id="PF08006"/>
    </source>
</evidence>
<reference evidence="3 4" key="1">
    <citation type="journal article" date="2014" name="Environ. Microbiol.">
        <title>The nitrate-ammonifying and nosZ-carrying bacterium Bacillus vireti is a potent source and sink for nitric and nitrous oxide under high nitrate conditions.</title>
        <authorList>
            <person name="Mania D."/>
            <person name="Heylen K."/>
            <person name="van Spanning R.J."/>
            <person name="Frostegard A."/>
        </authorList>
    </citation>
    <scope>NUCLEOTIDE SEQUENCE [LARGE SCALE GENOMIC DNA]</scope>
    <source>
        <strain evidence="3 4">LMG 21834</strain>
    </source>
</reference>
<dbReference type="Gene3D" id="1.10.1900.10">
    <property type="entry name" value="c-terminal domain of poly(a) binding protein"/>
    <property type="match status" value="1"/>
</dbReference>
<feature type="transmembrane region" description="Helical" evidence="1">
    <location>
        <begin position="223"/>
        <end position="242"/>
    </location>
</feature>
<dbReference type="AlphaFoldDB" id="A0AB94II02"/>
<dbReference type="RefSeq" id="WP_024030491.1">
    <property type="nucleotide sequence ID" value="NZ_ALAN01000125.1"/>
</dbReference>
<name>A0AB94II02_9BACI</name>
<organism evidence="3 4">
    <name type="scientific">Neobacillus vireti LMG 21834</name>
    <dbReference type="NCBI Taxonomy" id="1131730"/>
    <lineage>
        <taxon>Bacteria</taxon>
        <taxon>Bacillati</taxon>
        <taxon>Bacillota</taxon>
        <taxon>Bacilli</taxon>
        <taxon>Bacillales</taxon>
        <taxon>Bacillaceae</taxon>
        <taxon>Neobacillus</taxon>
    </lineage>
</organism>
<feature type="transmembrane region" description="Helical" evidence="1">
    <location>
        <begin position="109"/>
        <end position="130"/>
    </location>
</feature>
<feature type="transmembrane region" description="Helical" evidence="1">
    <location>
        <begin position="198"/>
        <end position="217"/>
    </location>
</feature>
<keyword evidence="4" id="KW-1185">Reference proteome</keyword>
<dbReference type="EMBL" id="ALAN01000125">
    <property type="protein sequence ID" value="ETI66652.1"/>
    <property type="molecule type" value="Genomic_DNA"/>
</dbReference>
<feature type="transmembrane region" description="Helical" evidence="1">
    <location>
        <begin position="77"/>
        <end position="97"/>
    </location>
</feature>
<dbReference type="PANTHER" id="PTHR41307">
    <property type="entry name" value="MEMBRANE PROTEIN-RELATED"/>
    <property type="match status" value="1"/>
</dbReference>
<keyword evidence="1" id="KW-0812">Transmembrane</keyword>
<keyword evidence="1" id="KW-1133">Transmembrane helix</keyword>
<comment type="caution">
    <text evidence="3">The sequence shown here is derived from an EMBL/GenBank/DDBJ whole genome shotgun (WGS) entry which is preliminary data.</text>
</comment>